<name>A0A0F3N9K4_ANAPH</name>
<sequence length="38" mass="4329">MCGYAVDLRKSHAFPRGARSWVKICVYLQQASHSYVLS</sequence>
<accession>A0A0F3N9K4</accession>
<evidence type="ECO:0000313" key="1">
    <source>
        <dbReference type="EMBL" id="KJV63579.1"/>
    </source>
</evidence>
<comment type="caution">
    <text evidence="1">The sequence shown here is derived from an EMBL/GenBank/DDBJ whole genome shotgun (WGS) entry which is preliminary data.</text>
</comment>
<evidence type="ECO:0000313" key="2">
    <source>
        <dbReference type="Proteomes" id="UP000033441"/>
    </source>
</evidence>
<organism evidence="1 2">
    <name type="scientific">Anaplasma phagocytophilum str. ApMUC09</name>
    <dbReference type="NCBI Taxonomy" id="1359152"/>
    <lineage>
        <taxon>Bacteria</taxon>
        <taxon>Pseudomonadati</taxon>
        <taxon>Pseudomonadota</taxon>
        <taxon>Alphaproteobacteria</taxon>
        <taxon>Rickettsiales</taxon>
        <taxon>Anaplasmataceae</taxon>
        <taxon>Anaplasma</taxon>
        <taxon>phagocytophilum group</taxon>
    </lineage>
</organism>
<dbReference type="AlphaFoldDB" id="A0A0F3N9K4"/>
<dbReference type="EMBL" id="LANV01000001">
    <property type="protein sequence ID" value="KJV63579.1"/>
    <property type="molecule type" value="Genomic_DNA"/>
</dbReference>
<protein>
    <submittedName>
        <fullName evidence="1">Uncharacterized protein</fullName>
    </submittedName>
</protein>
<gene>
    <name evidence="1" type="ORF">APHMUC_0549</name>
</gene>
<dbReference type="Proteomes" id="UP000033441">
    <property type="component" value="Unassembled WGS sequence"/>
</dbReference>
<reference evidence="1 2" key="1">
    <citation type="submission" date="2015-02" db="EMBL/GenBank/DDBJ databases">
        <title>Genome Sequencing of Rickettsiales.</title>
        <authorList>
            <person name="Daugherty S.C."/>
            <person name="Su Q."/>
            <person name="Abolude K."/>
            <person name="Beier-Sexton M."/>
            <person name="Carlyon J.A."/>
            <person name="Carter R."/>
            <person name="Day N.P."/>
            <person name="Dumler S.J."/>
            <person name="Dyachenko V."/>
            <person name="Godinez A."/>
            <person name="Kurtti T.J."/>
            <person name="Lichay M."/>
            <person name="Mullins K.E."/>
            <person name="Ott S."/>
            <person name="Pappas-Brown V."/>
            <person name="Paris D.H."/>
            <person name="Patel P."/>
            <person name="Richards A.L."/>
            <person name="Sadzewicz L."/>
            <person name="Sears K."/>
            <person name="Seidman D."/>
            <person name="Sengamalay N."/>
            <person name="Stenos J."/>
            <person name="Tallon L.J."/>
            <person name="Vincent G."/>
            <person name="Fraser C.M."/>
            <person name="Munderloh U."/>
            <person name="Dunning-Hotopp J.C."/>
        </authorList>
    </citation>
    <scope>NUCLEOTIDE SEQUENCE [LARGE SCALE GENOMIC DNA]</scope>
    <source>
        <strain evidence="1 2">ApMUC09</strain>
    </source>
</reference>
<dbReference type="PATRIC" id="fig|1359152.3.peg.580"/>
<proteinExistence type="predicted"/>